<dbReference type="EMBL" id="QUWK01000003">
    <property type="protein sequence ID" value="RFU95657.1"/>
    <property type="molecule type" value="Genomic_DNA"/>
</dbReference>
<evidence type="ECO:0000313" key="2">
    <source>
        <dbReference type="Proteomes" id="UP000264002"/>
    </source>
</evidence>
<protein>
    <submittedName>
        <fullName evidence="1">Uncharacterized protein</fullName>
    </submittedName>
</protein>
<organism evidence="1 2">
    <name type="scientific">Sphaerochaeta halotolerans</name>
    <dbReference type="NCBI Taxonomy" id="2293840"/>
    <lineage>
        <taxon>Bacteria</taxon>
        <taxon>Pseudomonadati</taxon>
        <taxon>Spirochaetota</taxon>
        <taxon>Spirochaetia</taxon>
        <taxon>Spirochaetales</taxon>
        <taxon>Sphaerochaetaceae</taxon>
        <taxon>Sphaerochaeta</taxon>
    </lineage>
</organism>
<keyword evidence="2" id="KW-1185">Reference proteome</keyword>
<gene>
    <name evidence="1" type="ORF">DYP60_04065</name>
</gene>
<sequence length="86" mass="9645">MVSGYVHHCCMFLMSTRLLCFRALKDHGVAYCPSRVLPKNNSNSLLMNYLGAHSRNSCKQRTSAQGGQKEYWINAILTKVAVPLVD</sequence>
<name>A0A372MIN3_9SPIR</name>
<reference evidence="2" key="1">
    <citation type="submission" date="2018-08" db="EMBL/GenBank/DDBJ databases">
        <authorList>
            <person name="Grouzdev D.S."/>
            <person name="Krutkina M.S."/>
        </authorList>
    </citation>
    <scope>NUCLEOTIDE SEQUENCE [LARGE SCALE GENOMIC DNA]</scope>
    <source>
        <strain evidence="2">4-11</strain>
    </source>
</reference>
<comment type="caution">
    <text evidence="1">The sequence shown here is derived from an EMBL/GenBank/DDBJ whole genome shotgun (WGS) entry which is preliminary data.</text>
</comment>
<dbReference type="Proteomes" id="UP000264002">
    <property type="component" value="Unassembled WGS sequence"/>
</dbReference>
<evidence type="ECO:0000313" key="1">
    <source>
        <dbReference type="EMBL" id="RFU95657.1"/>
    </source>
</evidence>
<dbReference type="AlphaFoldDB" id="A0A372MIN3"/>
<reference evidence="1 2" key="2">
    <citation type="submission" date="2018-09" db="EMBL/GenBank/DDBJ databases">
        <title>Genome of Sphaerochaeta halotolerans strain 4-11.</title>
        <authorList>
            <person name="Nazina T.N."/>
            <person name="Sokolova D.S."/>
        </authorList>
    </citation>
    <scope>NUCLEOTIDE SEQUENCE [LARGE SCALE GENOMIC DNA]</scope>
    <source>
        <strain evidence="1 2">4-11</strain>
    </source>
</reference>
<accession>A0A372MIN3</accession>
<proteinExistence type="predicted"/>